<dbReference type="RefSeq" id="WP_190948029.1">
    <property type="nucleotide sequence ID" value="NZ_JACJTC010000001.1"/>
</dbReference>
<comment type="caution">
    <text evidence="2">The sequence shown here is derived from an EMBL/GenBank/DDBJ whole genome shotgun (WGS) entry which is preliminary data.</text>
</comment>
<feature type="transmembrane region" description="Helical" evidence="1">
    <location>
        <begin position="15"/>
        <end position="38"/>
    </location>
</feature>
<keyword evidence="1" id="KW-0812">Transmembrane</keyword>
<accession>A0ABR8H3Y6</accession>
<keyword evidence="1" id="KW-1133">Transmembrane helix</keyword>
<dbReference type="EMBL" id="JACJTC010000001">
    <property type="protein sequence ID" value="MBD2609951.1"/>
    <property type="molecule type" value="Genomic_DNA"/>
</dbReference>
<sequence>MIRSHLVSYTELTDFNASITLCVTILFLLCVFAPSVPFSSLRDAKSERDATRTGSKLGAASPLGEVLIPAADYANGGSRRSNFSLRAISFLSIF</sequence>
<evidence type="ECO:0000313" key="3">
    <source>
        <dbReference type="Proteomes" id="UP000606396"/>
    </source>
</evidence>
<name>A0ABR8H3Y6_NOSPU</name>
<reference evidence="2 3" key="1">
    <citation type="journal article" date="2020" name="ISME J.">
        <title>Comparative genomics reveals insights into cyanobacterial evolution and habitat adaptation.</title>
        <authorList>
            <person name="Chen M.Y."/>
            <person name="Teng W.K."/>
            <person name="Zhao L."/>
            <person name="Hu C.X."/>
            <person name="Zhou Y.K."/>
            <person name="Han B.P."/>
            <person name="Song L.R."/>
            <person name="Shu W.S."/>
        </authorList>
    </citation>
    <scope>NUCLEOTIDE SEQUENCE [LARGE SCALE GENOMIC DNA]</scope>
    <source>
        <strain evidence="2 3">FACHB-252</strain>
    </source>
</reference>
<proteinExistence type="predicted"/>
<keyword evidence="3" id="KW-1185">Reference proteome</keyword>
<keyword evidence="1" id="KW-0472">Membrane</keyword>
<evidence type="ECO:0000313" key="2">
    <source>
        <dbReference type="EMBL" id="MBD2609951.1"/>
    </source>
</evidence>
<protein>
    <submittedName>
        <fullName evidence="2">Uncharacterized protein</fullName>
    </submittedName>
</protein>
<dbReference type="Proteomes" id="UP000606396">
    <property type="component" value="Unassembled WGS sequence"/>
</dbReference>
<gene>
    <name evidence="2" type="ORF">H6G94_01455</name>
</gene>
<organism evidence="2 3">
    <name type="scientific">Nostoc punctiforme FACHB-252</name>
    <dbReference type="NCBI Taxonomy" id="1357509"/>
    <lineage>
        <taxon>Bacteria</taxon>
        <taxon>Bacillati</taxon>
        <taxon>Cyanobacteriota</taxon>
        <taxon>Cyanophyceae</taxon>
        <taxon>Nostocales</taxon>
        <taxon>Nostocaceae</taxon>
        <taxon>Nostoc</taxon>
    </lineage>
</organism>
<evidence type="ECO:0000256" key="1">
    <source>
        <dbReference type="SAM" id="Phobius"/>
    </source>
</evidence>